<dbReference type="Gene3D" id="3.30.420.40">
    <property type="match status" value="2"/>
</dbReference>
<dbReference type="EMBL" id="PFGP01000083">
    <property type="protein sequence ID" value="PIW66398.1"/>
    <property type="molecule type" value="Genomic_DNA"/>
</dbReference>
<evidence type="ECO:0000256" key="1">
    <source>
        <dbReference type="SAM" id="Phobius"/>
    </source>
</evidence>
<dbReference type="Pfam" id="PF05137">
    <property type="entry name" value="PilN"/>
    <property type="match status" value="1"/>
</dbReference>
<organism evidence="2 3">
    <name type="scientific">Candidatus Taenaricola geysiri</name>
    <dbReference type="NCBI Taxonomy" id="1974752"/>
    <lineage>
        <taxon>Bacteria</taxon>
        <taxon>Pseudomonadati</taxon>
        <taxon>Candidatus Omnitrophota</taxon>
        <taxon>Candidatus Taenaricola</taxon>
    </lineage>
</organism>
<feature type="transmembrane region" description="Helical" evidence="1">
    <location>
        <begin position="326"/>
        <end position="347"/>
    </location>
</feature>
<sequence length="471" mass="52734">MLFKKNPEIAVIDFSNNWLKLALPDKTYVAQFNLDINNKASRREFARLVWGFLKSNPKTVYSCLPRQFVTVRFLRLPSVNESEIEKMLEFEAVKQLPFSGQDIVTGHITLSADEEGYSRVMLAAAQKDVIEKHQQILKAIGIAPDKLCLSTEAVLNFFLFTSRINQDQKTLYLLVDVDSASTELIIFRGRDILFTRSFSHGAIALYDSGALTRVRQWADTLKEHIKLSYVAFKKEYTATDVKVAKIVVTGGVSKFFSQIDNNLSKEFGVSVEFLDARQQASHDKPVSLTAVLGVALSADKIKMNLLPQEIKLATERKKEKSEIFKFYSLVFAILCCIIIVIGGRFLCKQLYINHLGRQLAQLKPYAQKAAALSDKIKIIRRQSGEGDTALGMLAELYAIIPNGLKISNFSLNDDGSIVLRGNCDSMALIFSAVSALEASENFKNAKLVSANKRRIAQAETVDFNINCILKH</sequence>
<accession>A0A2J0LEW0</accession>
<dbReference type="SUPFAM" id="SSF53067">
    <property type="entry name" value="Actin-like ATPase domain"/>
    <property type="match status" value="1"/>
</dbReference>
<evidence type="ECO:0000313" key="2">
    <source>
        <dbReference type="EMBL" id="PIW66398.1"/>
    </source>
</evidence>
<dbReference type="InterPro" id="IPR050696">
    <property type="entry name" value="FtsA/MreB"/>
</dbReference>
<dbReference type="Proteomes" id="UP000231267">
    <property type="component" value="Unassembled WGS sequence"/>
</dbReference>
<evidence type="ECO:0000313" key="3">
    <source>
        <dbReference type="Proteomes" id="UP000231267"/>
    </source>
</evidence>
<dbReference type="PANTHER" id="PTHR32432">
    <property type="entry name" value="CELL DIVISION PROTEIN FTSA-RELATED"/>
    <property type="match status" value="1"/>
</dbReference>
<reference evidence="2 3" key="1">
    <citation type="submission" date="2017-09" db="EMBL/GenBank/DDBJ databases">
        <title>Depth-based differentiation of microbial function through sediment-hosted aquifers and enrichment of novel symbionts in the deep terrestrial subsurface.</title>
        <authorList>
            <person name="Probst A.J."/>
            <person name="Ladd B."/>
            <person name="Jarett J.K."/>
            <person name="Geller-Mcgrath D.E."/>
            <person name="Sieber C.M."/>
            <person name="Emerson J.B."/>
            <person name="Anantharaman K."/>
            <person name="Thomas B.C."/>
            <person name="Malmstrom R."/>
            <person name="Stieglmeier M."/>
            <person name="Klingl A."/>
            <person name="Woyke T."/>
            <person name="Ryan C.M."/>
            <person name="Banfield J.F."/>
        </authorList>
    </citation>
    <scope>NUCLEOTIDE SEQUENCE [LARGE SCALE GENOMIC DNA]</scope>
    <source>
        <strain evidence="2">CG12_big_fil_rev_8_21_14_0_65_43_15</strain>
    </source>
</reference>
<dbReference type="Pfam" id="PF11104">
    <property type="entry name" value="PilM_2"/>
    <property type="match status" value="1"/>
</dbReference>
<comment type="caution">
    <text evidence="2">The sequence shown here is derived from an EMBL/GenBank/DDBJ whole genome shotgun (WGS) entry which is preliminary data.</text>
</comment>
<evidence type="ECO:0008006" key="4">
    <source>
        <dbReference type="Google" id="ProtNLM"/>
    </source>
</evidence>
<gene>
    <name evidence="2" type="ORF">COW11_03575</name>
</gene>
<dbReference type="InterPro" id="IPR043129">
    <property type="entry name" value="ATPase_NBD"/>
</dbReference>
<dbReference type="InterPro" id="IPR005883">
    <property type="entry name" value="PilM"/>
</dbReference>
<dbReference type="Gene3D" id="3.30.1490.300">
    <property type="match status" value="1"/>
</dbReference>
<keyword evidence="1" id="KW-1133">Transmembrane helix</keyword>
<dbReference type="InterPro" id="IPR007813">
    <property type="entry name" value="PilN"/>
</dbReference>
<keyword evidence="1" id="KW-0812">Transmembrane</keyword>
<dbReference type="AlphaFoldDB" id="A0A2J0LEW0"/>
<protein>
    <recommendedName>
        <fullName evidence="4">SHS2 domain-containing protein</fullName>
    </recommendedName>
</protein>
<name>A0A2J0LEW0_9BACT</name>
<proteinExistence type="predicted"/>
<dbReference type="PANTHER" id="PTHR32432:SF3">
    <property type="entry name" value="ETHANOLAMINE UTILIZATION PROTEIN EUTJ"/>
    <property type="match status" value="1"/>
</dbReference>
<keyword evidence="1" id="KW-0472">Membrane</keyword>